<dbReference type="Proteomes" id="UP000034706">
    <property type="component" value="Unassembled WGS sequence"/>
</dbReference>
<dbReference type="GO" id="GO:0005737">
    <property type="term" value="C:cytoplasm"/>
    <property type="evidence" value="ECO:0007669"/>
    <property type="project" value="UniProtKB-SubCell"/>
</dbReference>
<dbReference type="AlphaFoldDB" id="A0A0G0LHA6"/>
<comment type="similarity">
    <text evidence="12">Belongs to the class-I aminoacyl-tRNA synthetase family.</text>
</comment>
<dbReference type="SUPFAM" id="SSF47323">
    <property type="entry name" value="Anticodon-binding domain of a subclass of class I aminoacyl-tRNA synthetases"/>
    <property type="match status" value="1"/>
</dbReference>
<keyword evidence="5" id="KW-0963">Cytoplasm</keyword>
<dbReference type="InterPro" id="IPR015413">
    <property type="entry name" value="Methionyl/Leucyl_tRNA_Synth"/>
</dbReference>
<keyword evidence="8 12" id="KW-0067">ATP-binding</keyword>
<keyword evidence="7 12" id="KW-0547">Nucleotide-binding</keyword>
<evidence type="ECO:0000259" key="14">
    <source>
        <dbReference type="Pfam" id="PF09334"/>
    </source>
</evidence>
<evidence type="ECO:0000256" key="9">
    <source>
        <dbReference type="ARBA" id="ARBA00022917"/>
    </source>
</evidence>
<sequence length="494" mass="56523">MAKTNKKFYVTTSIPYANAGPHIGHILDPLAADVLARYKRIKGNKVKFLVGTDEHGAKISRTAKTQNKTPQELVNENSVKFKELKKNINLSWDDFIRTTDKKRHWPAAQKMWRNLVKSNDIYWKKYHGLYCVGHEAFITEKDLKNGKCRDHQREPEVIEEENWFFRLSKYSKKIESAIISGKFKIIPESRRNEILSLIKSGLDDVSFSRPAKDLSWGIPVPDDPTQTIYVWCDALVNYISAIGYGSTRSVDISKFKYWWPADLQIIGKDNLRFHAAIWPGMLFSAGLPLPKRLFVHGFINVRGDKMSKTVGNVIAPEELIKKYGIDPARYHFLHEFPYSDDGDFTYEKFEERYNADLAKGLGNLVARVLTLAQKARLRQGFGGRGKITLRQNKNFIIAVKDAAKNIEKSIGELKFNDALVAIWRLIAKGDKYIDEKKPWNLDVDSKEFKEIIGSLLYLISEIGRLLAPFLPETSEKIANAVKGKKSIALFPRLQ</sequence>
<reference evidence="15" key="1">
    <citation type="journal article" date="2015" name="Nature">
        <title>rRNA introns, odd ribosomes, and small enigmatic genomes across a large radiation of phyla.</title>
        <authorList>
            <person name="Brown C.T."/>
            <person name="Hug L.A."/>
            <person name="Thomas B.C."/>
            <person name="Sharon I."/>
            <person name="Castelle C.J."/>
            <person name="Singh A."/>
            <person name="Wilkins M.J."/>
            <person name="Williams K.H."/>
            <person name="Banfield J.F."/>
        </authorList>
    </citation>
    <scope>NUCLEOTIDE SEQUENCE [LARGE SCALE GENOMIC DNA]</scope>
</reference>
<protein>
    <recommendedName>
        <fullName evidence="4">Methionine--tRNA ligase</fullName>
        <ecNumber evidence="3">6.1.1.10</ecNumber>
    </recommendedName>
    <alternativeName>
        <fullName evidence="11">Methionyl-tRNA synthetase</fullName>
    </alternativeName>
</protein>
<dbReference type="InterPro" id="IPR013155">
    <property type="entry name" value="M/V/L/I-tRNA-synth_anticd-bd"/>
</dbReference>
<dbReference type="Pfam" id="PF09334">
    <property type="entry name" value="tRNA-synt_1g"/>
    <property type="match status" value="1"/>
</dbReference>
<dbReference type="PATRIC" id="fig|1618611.3.peg.248"/>
<dbReference type="SUPFAM" id="SSF52374">
    <property type="entry name" value="Nucleotidylyl transferase"/>
    <property type="match status" value="1"/>
</dbReference>
<evidence type="ECO:0000256" key="6">
    <source>
        <dbReference type="ARBA" id="ARBA00022598"/>
    </source>
</evidence>
<comment type="function">
    <text evidence="1">Is required not only for elongation of protein synthesis but also for the initiation of all mRNA translation through initiator tRNA(fMet) aminoacylation.</text>
</comment>
<dbReference type="PANTHER" id="PTHR43326">
    <property type="entry name" value="METHIONYL-TRNA SYNTHETASE"/>
    <property type="match status" value="1"/>
</dbReference>
<accession>A0A0G0LHA6</accession>
<evidence type="ECO:0000256" key="4">
    <source>
        <dbReference type="ARBA" id="ARBA00018753"/>
    </source>
</evidence>
<evidence type="ECO:0000313" key="16">
    <source>
        <dbReference type="Proteomes" id="UP000034706"/>
    </source>
</evidence>
<dbReference type="FunFam" id="2.170.220.10:FF:000003">
    <property type="entry name" value="Methionine--tRNA ligase"/>
    <property type="match status" value="1"/>
</dbReference>
<dbReference type="PROSITE" id="PS00178">
    <property type="entry name" value="AA_TRNA_LIGASE_I"/>
    <property type="match status" value="1"/>
</dbReference>
<dbReference type="InterPro" id="IPR014729">
    <property type="entry name" value="Rossmann-like_a/b/a_fold"/>
</dbReference>
<dbReference type="Gene3D" id="1.10.730.10">
    <property type="entry name" value="Isoleucyl-tRNA Synthetase, Domain 1"/>
    <property type="match status" value="1"/>
</dbReference>
<evidence type="ECO:0000256" key="7">
    <source>
        <dbReference type="ARBA" id="ARBA00022741"/>
    </source>
</evidence>
<comment type="caution">
    <text evidence="15">The sequence shown here is derived from an EMBL/GenBank/DDBJ whole genome shotgun (WGS) entry which is preliminary data.</text>
</comment>
<gene>
    <name evidence="15" type="ORF">UT16_C0020G0005</name>
</gene>
<dbReference type="InterPro" id="IPR009080">
    <property type="entry name" value="tRNAsynth_Ia_anticodon-bd"/>
</dbReference>
<evidence type="ECO:0000259" key="13">
    <source>
        <dbReference type="Pfam" id="PF08264"/>
    </source>
</evidence>
<dbReference type="GO" id="GO:0006431">
    <property type="term" value="P:methionyl-tRNA aminoacylation"/>
    <property type="evidence" value="ECO:0007669"/>
    <property type="project" value="InterPro"/>
</dbReference>
<evidence type="ECO:0000256" key="3">
    <source>
        <dbReference type="ARBA" id="ARBA00012838"/>
    </source>
</evidence>
<evidence type="ECO:0000256" key="12">
    <source>
        <dbReference type="RuleBase" id="RU363039"/>
    </source>
</evidence>
<evidence type="ECO:0000256" key="2">
    <source>
        <dbReference type="ARBA" id="ARBA00004496"/>
    </source>
</evidence>
<name>A0A0G0LHA6_9BACT</name>
<dbReference type="EC" id="6.1.1.10" evidence="3"/>
<feature type="domain" description="Methionyl/Leucyl tRNA synthetase" evidence="14">
    <location>
        <begin position="141"/>
        <end position="369"/>
    </location>
</feature>
<proteinExistence type="inferred from homology"/>
<dbReference type="GO" id="GO:0005524">
    <property type="term" value="F:ATP binding"/>
    <property type="evidence" value="ECO:0007669"/>
    <property type="project" value="UniProtKB-KW"/>
</dbReference>
<dbReference type="InterPro" id="IPR033911">
    <property type="entry name" value="MetRS_core"/>
</dbReference>
<dbReference type="Pfam" id="PF08264">
    <property type="entry name" value="Anticodon_1"/>
    <property type="match status" value="1"/>
</dbReference>
<keyword evidence="6 12" id="KW-0436">Ligase</keyword>
<dbReference type="InterPro" id="IPR023457">
    <property type="entry name" value="Met-tRNA_synth_2"/>
</dbReference>
<evidence type="ECO:0000256" key="10">
    <source>
        <dbReference type="ARBA" id="ARBA00023146"/>
    </source>
</evidence>
<dbReference type="InterPro" id="IPR001412">
    <property type="entry name" value="aa-tRNA-synth_I_CS"/>
</dbReference>
<evidence type="ECO:0000313" key="15">
    <source>
        <dbReference type="EMBL" id="KKQ91243.1"/>
    </source>
</evidence>
<feature type="domain" description="Methionyl/Valyl/Leucyl/Isoleucyl-tRNA synthetase anticodon-binding" evidence="13">
    <location>
        <begin position="399"/>
        <end position="489"/>
    </location>
</feature>
<evidence type="ECO:0000256" key="1">
    <source>
        <dbReference type="ARBA" id="ARBA00003314"/>
    </source>
</evidence>
<dbReference type="Gene3D" id="2.170.220.10">
    <property type="match status" value="1"/>
</dbReference>
<dbReference type="NCBIfam" id="TIGR00398">
    <property type="entry name" value="metG"/>
    <property type="match status" value="1"/>
</dbReference>
<evidence type="ECO:0000256" key="8">
    <source>
        <dbReference type="ARBA" id="ARBA00022840"/>
    </source>
</evidence>
<evidence type="ECO:0000256" key="11">
    <source>
        <dbReference type="ARBA" id="ARBA00030904"/>
    </source>
</evidence>
<dbReference type="PRINTS" id="PR01041">
    <property type="entry name" value="TRNASYNTHMET"/>
</dbReference>
<dbReference type="CDD" id="cd00814">
    <property type="entry name" value="MetRS_core"/>
    <property type="match status" value="1"/>
</dbReference>
<keyword evidence="9 12" id="KW-0648">Protein biosynthesis</keyword>
<dbReference type="InterPro" id="IPR014758">
    <property type="entry name" value="Met-tRNA_synth"/>
</dbReference>
<comment type="subcellular location">
    <subcellularLocation>
        <location evidence="2">Cytoplasm</location>
    </subcellularLocation>
</comment>
<dbReference type="GO" id="GO:0004825">
    <property type="term" value="F:methionine-tRNA ligase activity"/>
    <property type="evidence" value="ECO:0007669"/>
    <property type="project" value="UniProtKB-EC"/>
</dbReference>
<evidence type="ECO:0000256" key="5">
    <source>
        <dbReference type="ARBA" id="ARBA00022490"/>
    </source>
</evidence>
<dbReference type="PANTHER" id="PTHR43326:SF1">
    <property type="entry name" value="METHIONINE--TRNA LIGASE, MITOCHONDRIAL"/>
    <property type="match status" value="1"/>
</dbReference>
<dbReference type="Gene3D" id="3.40.50.620">
    <property type="entry name" value="HUPs"/>
    <property type="match status" value="1"/>
</dbReference>
<dbReference type="EMBL" id="LBVT01000020">
    <property type="protein sequence ID" value="KKQ91243.1"/>
    <property type="molecule type" value="Genomic_DNA"/>
</dbReference>
<keyword evidence="10 12" id="KW-0030">Aminoacyl-tRNA synthetase</keyword>
<organism evidence="15 16">
    <name type="scientific">Candidatus Azambacteria bacterium GW2011_GWA2_39_10</name>
    <dbReference type="NCBI Taxonomy" id="1618611"/>
    <lineage>
        <taxon>Bacteria</taxon>
        <taxon>Candidatus Azamiibacteriota</taxon>
    </lineage>
</organism>
<dbReference type="CDD" id="cd07957">
    <property type="entry name" value="Anticodon_Ia_Met"/>
    <property type="match status" value="1"/>
</dbReference>
<dbReference type="InterPro" id="IPR041872">
    <property type="entry name" value="Anticodon_Met"/>
</dbReference>